<evidence type="ECO:0000259" key="6">
    <source>
        <dbReference type="PROSITE" id="PS51935"/>
    </source>
</evidence>
<feature type="compositionally biased region" description="Basic and acidic residues" evidence="5">
    <location>
        <begin position="177"/>
        <end position="195"/>
    </location>
</feature>
<gene>
    <name evidence="7" type="ORF">IF129_12485</name>
</gene>
<dbReference type="PANTHER" id="PTHR47359:SF3">
    <property type="entry name" value="NLP_P60 DOMAIN-CONTAINING PROTEIN-RELATED"/>
    <property type="match status" value="1"/>
</dbReference>
<feature type="region of interest" description="Disordered" evidence="5">
    <location>
        <begin position="162"/>
        <end position="251"/>
    </location>
</feature>
<feature type="region of interest" description="Disordered" evidence="5">
    <location>
        <begin position="1"/>
        <end position="20"/>
    </location>
</feature>
<feature type="domain" description="NlpC/P60" evidence="6">
    <location>
        <begin position="248"/>
        <end position="363"/>
    </location>
</feature>
<dbReference type="RefSeq" id="WP_191209662.1">
    <property type="nucleotide sequence ID" value="NZ_BAABKL010000008.1"/>
</dbReference>
<dbReference type="AlphaFoldDB" id="A0A927EZ99"/>
<dbReference type="PROSITE" id="PS51935">
    <property type="entry name" value="NLPC_P60"/>
    <property type="match status" value="1"/>
</dbReference>
<dbReference type="Proteomes" id="UP000632289">
    <property type="component" value="Unassembled WGS sequence"/>
</dbReference>
<proteinExistence type="inferred from homology"/>
<feature type="region of interest" description="Disordered" evidence="5">
    <location>
        <begin position="68"/>
        <end position="93"/>
    </location>
</feature>
<dbReference type="GO" id="GO:0008234">
    <property type="term" value="F:cysteine-type peptidase activity"/>
    <property type="evidence" value="ECO:0007669"/>
    <property type="project" value="UniProtKB-KW"/>
</dbReference>
<evidence type="ECO:0000256" key="1">
    <source>
        <dbReference type="ARBA" id="ARBA00007074"/>
    </source>
</evidence>
<evidence type="ECO:0000256" key="5">
    <source>
        <dbReference type="SAM" id="MobiDB-lite"/>
    </source>
</evidence>
<keyword evidence="3" id="KW-0378">Hydrolase</keyword>
<feature type="compositionally biased region" description="Basic residues" evidence="5">
    <location>
        <begin position="1"/>
        <end position="10"/>
    </location>
</feature>
<sequence>MAAHRKHRSPRTRDRSRPRTWASLALAGAATATAAASAGGAVAAPRPDARQVRTEVDQLHREAEAAAELHHAAKERSRTAARQLDSLRDGSARATRRVNAARNALGAHATAQYRSGVAEPAARLALSTTPEEFLRRASTRERVGLRQHRTLRNLRGLLRESTQLREEGTRKAGAVRAAEREARRHKEAARTKLAEARSLLRRLTPPDRTDATDRADDGGRPGEGGSEEGPATPGTGTAPAPRPAPAPGGRAAQALAFARNAIGTPYGWGATGPDAYDCSGLTQAAWRAAGVYLPRTTYTQVDAGRRVSRAELAPGDLVFFYQGLSHVGLYIGGGQMIHAPRTGSTVRVDRIDTMPFAAATRPA</sequence>
<dbReference type="Gene3D" id="3.90.1720.10">
    <property type="entry name" value="endopeptidase domain like (from Nostoc punctiforme)"/>
    <property type="match status" value="1"/>
</dbReference>
<feature type="compositionally biased region" description="Basic and acidic residues" evidence="5">
    <location>
        <begin position="68"/>
        <end position="78"/>
    </location>
</feature>
<comment type="caution">
    <text evidence="7">The sequence shown here is derived from an EMBL/GenBank/DDBJ whole genome shotgun (WGS) entry which is preliminary data.</text>
</comment>
<dbReference type="InterPro" id="IPR051794">
    <property type="entry name" value="PG_Endopeptidase_C40"/>
</dbReference>
<evidence type="ECO:0000313" key="7">
    <source>
        <dbReference type="EMBL" id="MBD3932366.1"/>
    </source>
</evidence>
<name>A0A927EZ99_9ACTN</name>
<dbReference type="GO" id="GO:0006508">
    <property type="term" value="P:proteolysis"/>
    <property type="evidence" value="ECO:0007669"/>
    <property type="project" value="UniProtKB-KW"/>
</dbReference>
<evidence type="ECO:0000256" key="2">
    <source>
        <dbReference type="ARBA" id="ARBA00022670"/>
    </source>
</evidence>
<dbReference type="Pfam" id="PF00877">
    <property type="entry name" value="NLPC_P60"/>
    <property type="match status" value="1"/>
</dbReference>
<dbReference type="PANTHER" id="PTHR47359">
    <property type="entry name" value="PEPTIDOGLYCAN DL-ENDOPEPTIDASE CWLO"/>
    <property type="match status" value="1"/>
</dbReference>
<protein>
    <submittedName>
        <fullName evidence="7">C40 family peptidase</fullName>
    </submittedName>
</protein>
<keyword evidence="8" id="KW-1185">Reference proteome</keyword>
<feature type="compositionally biased region" description="Basic and acidic residues" evidence="5">
    <location>
        <begin position="204"/>
        <end position="220"/>
    </location>
</feature>
<dbReference type="SUPFAM" id="SSF54001">
    <property type="entry name" value="Cysteine proteinases"/>
    <property type="match status" value="1"/>
</dbReference>
<dbReference type="EMBL" id="JACXYU010000005">
    <property type="protein sequence ID" value="MBD3932366.1"/>
    <property type="molecule type" value="Genomic_DNA"/>
</dbReference>
<dbReference type="InterPro" id="IPR000064">
    <property type="entry name" value="NLP_P60_dom"/>
</dbReference>
<keyword evidence="4" id="KW-0788">Thiol protease</keyword>
<evidence type="ECO:0000313" key="8">
    <source>
        <dbReference type="Proteomes" id="UP000632289"/>
    </source>
</evidence>
<organism evidence="7 8">
    <name type="scientific">Streptomyces chumphonensis</name>
    <dbReference type="NCBI Taxonomy" id="1214925"/>
    <lineage>
        <taxon>Bacteria</taxon>
        <taxon>Bacillati</taxon>
        <taxon>Actinomycetota</taxon>
        <taxon>Actinomycetes</taxon>
        <taxon>Kitasatosporales</taxon>
        <taxon>Streptomycetaceae</taxon>
        <taxon>Streptomyces</taxon>
    </lineage>
</organism>
<reference evidence="7" key="1">
    <citation type="submission" date="2020-09" db="EMBL/GenBank/DDBJ databases">
        <title>Secondary metabolite and genome analysis of marine Streptomyces chumphonensis KK1-2T.</title>
        <authorList>
            <person name="Phongsopitanun W."/>
            <person name="Kanchanasin P."/>
            <person name="Pittayakhajonwut P."/>
            <person name="Suwanborirux K."/>
            <person name="Tanasupawat S."/>
        </authorList>
    </citation>
    <scope>NUCLEOTIDE SEQUENCE</scope>
    <source>
        <strain evidence="7">KK1-2</strain>
    </source>
</reference>
<feature type="compositionally biased region" description="Low complexity" evidence="5">
    <location>
        <begin position="228"/>
        <end position="239"/>
    </location>
</feature>
<evidence type="ECO:0000256" key="4">
    <source>
        <dbReference type="ARBA" id="ARBA00022807"/>
    </source>
</evidence>
<evidence type="ECO:0000256" key="3">
    <source>
        <dbReference type="ARBA" id="ARBA00022801"/>
    </source>
</evidence>
<dbReference type="InterPro" id="IPR038765">
    <property type="entry name" value="Papain-like_cys_pep_sf"/>
</dbReference>
<accession>A0A927EZ99</accession>
<keyword evidence="2" id="KW-0645">Protease</keyword>
<comment type="similarity">
    <text evidence="1">Belongs to the peptidase C40 family.</text>
</comment>